<evidence type="ECO:0000313" key="1">
    <source>
        <dbReference type="EMBL" id="MBO8415625.1"/>
    </source>
</evidence>
<protein>
    <submittedName>
        <fullName evidence="1">Uncharacterized protein</fullName>
    </submittedName>
</protein>
<dbReference type="AlphaFoldDB" id="A0A9D9DA40"/>
<evidence type="ECO:0000313" key="2">
    <source>
        <dbReference type="Proteomes" id="UP000823631"/>
    </source>
</evidence>
<dbReference type="Proteomes" id="UP000823631">
    <property type="component" value="Unassembled WGS sequence"/>
</dbReference>
<name>A0A9D9DA40_9GAMM</name>
<sequence length="67" mass="8103">MSYSFYFLRYKENLSAQEFLNLLNTRDAEFIKDIKFVRPRLGSGSFGHFKVEYDIPVMRKWSFGRVR</sequence>
<reference evidence="1" key="2">
    <citation type="journal article" date="2021" name="PeerJ">
        <title>Extensive microbial diversity within the chicken gut microbiome revealed by metagenomics and culture.</title>
        <authorList>
            <person name="Gilroy R."/>
            <person name="Ravi A."/>
            <person name="Getino M."/>
            <person name="Pursley I."/>
            <person name="Horton D.L."/>
            <person name="Alikhan N.F."/>
            <person name="Baker D."/>
            <person name="Gharbi K."/>
            <person name="Hall N."/>
            <person name="Watson M."/>
            <person name="Adriaenssens E.M."/>
            <person name="Foster-Nyarko E."/>
            <person name="Jarju S."/>
            <person name="Secka A."/>
            <person name="Antonio M."/>
            <person name="Oren A."/>
            <person name="Chaudhuri R.R."/>
            <person name="La Ragione R."/>
            <person name="Hildebrand F."/>
            <person name="Pallen M.J."/>
        </authorList>
    </citation>
    <scope>NUCLEOTIDE SEQUENCE</scope>
    <source>
        <strain evidence="1">17213</strain>
    </source>
</reference>
<proteinExistence type="predicted"/>
<gene>
    <name evidence="1" type="ORF">IAB19_04505</name>
</gene>
<reference evidence="1" key="1">
    <citation type="submission" date="2020-10" db="EMBL/GenBank/DDBJ databases">
        <authorList>
            <person name="Gilroy R."/>
        </authorList>
    </citation>
    <scope>NUCLEOTIDE SEQUENCE</scope>
    <source>
        <strain evidence="1">17213</strain>
    </source>
</reference>
<dbReference type="EMBL" id="JADINH010000097">
    <property type="protein sequence ID" value="MBO8415625.1"/>
    <property type="molecule type" value="Genomic_DNA"/>
</dbReference>
<accession>A0A9D9DA40</accession>
<organism evidence="1 2">
    <name type="scientific">Candidatus Avisuccinivibrio stercorigallinarum</name>
    <dbReference type="NCBI Taxonomy" id="2840704"/>
    <lineage>
        <taxon>Bacteria</taxon>
        <taxon>Pseudomonadati</taxon>
        <taxon>Pseudomonadota</taxon>
        <taxon>Gammaproteobacteria</taxon>
        <taxon>Aeromonadales</taxon>
        <taxon>Succinivibrionaceae</taxon>
        <taxon>Succinivibrionaceae incertae sedis</taxon>
        <taxon>Candidatus Avisuccinivibrio</taxon>
    </lineage>
</organism>
<comment type="caution">
    <text evidence="1">The sequence shown here is derived from an EMBL/GenBank/DDBJ whole genome shotgun (WGS) entry which is preliminary data.</text>
</comment>